<evidence type="ECO:0008006" key="3">
    <source>
        <dbReference type="Google" id="ProtNLM"/>
    </source>
</evidence>
<organism evidence="1 2">
    <name type="scientific">Vicia faba</name>
    <name type="common">Broad bean</name>
    <name type="synonym">Faba vulgaris</name>
    <dbReference type="NCBI Taxonomy" id="3906"/>
    <lineage>
        <taxon>Eukaryota</taxon>
        <taxon>Viridiplantae</taxon>
        <taxon>Streptophyta</taxon>
        <taxon>Embryophyta</taxon>
        <taxon>Tracheophyta</taxon>
        <taxon>Spermatophyta</taxon>
        <taxon>Magnoliopsida</taxon>
        <taxon>eudicotyledons</taxon>
        <taxon>Gunneridae</taxon>
        <taxon>Pentapetalae</taxon>
        <taxon>rosids</taxon>
        <taxon>fabids</taxon>
        <taxon>Fabales</taxon>
        <taxon>Fabaceae</taxon>
        <taxon>Papilionoideae</taxon>
        <taxon>50 kb inversion clade</taxon>
        <taxon>NPAAA clade</taxon>
        <taxon>Hologalegina</taxon>
        <taxon>IRL clade</taxon>
        <taxon>Fabeae</taxon>
        <taxon>Vicia</taxon>
    </lineage>
</organism>
<dbReference type="SUPFAM" id="SSF81383">
    <property type="entry name" value="F-box domain"/>
    <property type="match status" value="1"/>
</dbReference>
<dbReference type="Proteomes" id="UP001157006">
    <property type="component" value="Chromosome 1L"/>
</dbReference>
<dbReference type="InterPro" id="IPR036047">
    <property type="entry name" value="F-box-like_dom_sf"/>
</dbReference>
<evidence type="ECO:0000313" key="1">
    <source>
        <dbReference type="EMBL" id="CAI8590751.1"/>
    </source>
</evidence>
<accession>A0AAV0YY83</accession>
<dbReference type="AlphaFoldDB" id="A0AAV0YY83"/>
<dbReference type="Gene3D" id="1.20.1280.50">
    <property type="match status" value="1"/>
</dbReference>
<gene>
    <name evidence="1" type="ORF">VFH_I456120</name>
</gene>
<dbReference type="EMBL" id="OX451736">
    <property type="protein sequence ID" value="CAI8590751.1"/>
    <property type="molecule type" value="Genomic_DNA"/>
</dbReference>
<keyword evidence="2" id="KW-1185">Reference proteome</keyword>
<reference evidence="1 2" key="1">
    <citation type="submission" date="2023-01" db="EMBL/GenBank/DDBJ databases">
        <authorList>
            <person name="Kreplak J."/>
        </authorList>
    </citation>
    <scope>NUCLEOTIDE SEQUENCE [LARGE SCALE GENOMIC DNA]</scope>
</reference>
<evidence type="ECO:0000313" key="2">
    <source>
        <dbReference type="Proteomes" id="UP001157006"/>
    </source>
</evidence>
<sequence length="172" mass="19890">MAVMTRNRRRKMTEATSESINTVLPVELVIEILSLIELTNPLELRCVCKWWNLLMVDPQFVESYLHRSFSDIIGLTLTAMEHIESFESRNVYVPAIFQEDGDDDDEDEEEATELLMNKADQLDRFLVILDSMKRNLNTMKVDMVALKKRVKCFESFLKIYLKSVAESSSSSV</sequence>
<protein>
    <recommendedName>
        <fullName evidence="3">F-box domain-containing protein</fullName>
    </recommendedName>
</protein>
<name>A0AAV0YY83_VICFA</name>
<proteinExistence type="predicted"/>